<organism evidence="3 4">
    <name type="scientific">Parabacteroides distasonis</name>
    <dbReference type="NCBI Taxonomy" id="823"/>
    <lineage>
        <taxon>Bacteria</taxon>
        <taxon>Pseudomonadati</taxon>
        <taxon>Bacteroidota</taxon>
        <taxon>Bacteroidia</taxon>
        <taxon>Bacteroidales</taxon>
        <taxon>Tannerellaceae</taxon>
        <taxon>Parabacteroides</taxon>
    </lineage>
</organism>
<evidence type="ECO:0000313" key="4">
    <source>
        <dbReference type="Proteomes" id="UP000463337"/>
    </source>
</evidence>
<dbReference type="SUPFAM" id="SSF56563">
    <property type="entry name" value="Major capsid protein gp5"/>
    <property type="match status" value="1"/>
</dbReference>
<evidence type="ECO:0000259" key="2">
    <source>
        <dbReference type="Pfam" id="PF05065"/>
    </source>
</evidence>
<dbReference type="InterPro" id="IPR024455">
    <property type="entry name" value="Phage_capsid"/>
</dbReference>
<dbReference type="AlphaFoldDB" id="A0A7K0GNL5"/>
<feature type="domain" description="Phage capsid-like C-terminal" evidence="2">
    <location>
        <begin position="18"/>
        <end position="242"/>
    </location>
</feature>
<dbReference type="NCBIfam" id="TIGR01554">
    <property type="entry name" value="major_cap_HK97"/>
    <property type="match status" value="1"/>
</dbReference>
<name>A0A7K0GNL5_PARDI</name>
<evidence type="ECO:0000313" key="3">
    <source>
        <dbReference type="EMBL" id="MRY60501.1"/>
    </source>
</evidence>
<accession>A0A7K0GNL5</accession>
<reference evidence="3 4" key="1">
    <citation type="journal article" date="2019" name="Nat. Med.">
        <title>A library of human gut bacterial isolates paired with longitudinal multiomics data enables mechanistic microbiome research.</title>
        <authorList>
            <person name="Poyet M."/>
            <person name="Groussin M."/>
            <person name="Gibbons S.M."/>
            <person name="Avila-Pacheco J."/>
            <person name="Jiang X."/>
            <person name="Kearney S.M."/>
            <person name="Perrotta A.R."/>
            <person name="Berdy B."/>
            <person name="Zhao S."/>
            <person name="Lieberman T.D."/>
            <person name="Swanson P.K."/>
            <person name="Smith M."/>
            <person name="Roesemann S."/>
            <person name="Alexander J.E."/>
            <person name="Rich S.A."/>
            <person name="Livny J."/>
            <person name="Vlamakis H."/>
            <person name="Clish C."/>
            <person name="Bullock K."/>
            <person name="Deik A."/>
            <person name="Scott J."/>
            <person name="Pierce K.A."/>
            <person name="Xavier R.J."/>
            <person name="Alm E.J."/>
        </authorList>
    </citation>
    <scope>NUCLEOTIDE SEQUENCE [LARGE SCALE GENOMIC DNA]</scope>
    <source>
        <strain evidence="3 4">BIOML-A41</strain>
    </source>
</reference>
<dbReference type="InterPro" id="IPR054612">
    <property type="entry name" value="Phage_capsid-like_C"/>
</dbReference>
<dbReference type="RefSeq" id="WP_151877621.1">
    <property type="nucleotide sequence ID" value="NZ_WKLT01000037.1"/>
</dbReference>
<gene>
    <name evidence="3" type="ORF">GKD59_21880</name>
</gene>
<protein>
    <submittedName>
        <fullName evidence="3">Phage major capsid protein</fullName>
    </submittedName>
</protein>
<comment type="subcellular location">
    <subcellularLocation>
        <location evidence="1">Virion</location>
    </subcellularLocation>
</comment>
<sequence length="319" mass="33856">MARNDIDATGWLVEDKDSTVVKAYTHTSAWEKVARSITMTANVVEIPRIEDMDVDVIPKGGAYGEETSDADVISIRARKFGKALRIAEEDVEDKKLADYLALKKASAGSSFAKKFDNAAIGVNAAENGTTVPFTSLYKALTTKDDATGYAANANHRAALVAAFTYDALNDLISIAEDSDYYDESQVSIVAHPTFRRLLRGLKDTQGRPLFLNDVVGGRSVNTILGLPIEWSNGAKVSATAQTKVAGAGGVKGTTGNPLLAVVNKAAAIVGNRKPFESVVIPGRDGTSALTDEDILKVRARKAAGVTMPQAHAVFELLGA</sequence>
<dbReference type="EMBL" id="WKLT01000037">
    <property type="protein sequence ID" value="MRY60501.1"/>
    <property type="molecule type" value="Genomic_DNA"/>
</dbReference>
<proteinExistence type="predicted"/>
<evidence type="ECO:0000256" key="1">
    <source>
        <dbReference type="ARBA" id="ARBA00004328"/>
    </source>
</evidence>
<comment type="caution">
    <text evidence="3">The sequence shown here is derived from an EMBL/GenBank/DDBJ whole genome shotgun (WGS) entry which is preliminary data.</text>
</comment>
<dbReference type="Pfam" id="PF05065">
    <property type="entry name" value="Phage_capsid"/>
    <property type="match status" value="1"/>
</dbReference>
<dbReference type="Proteomes" id="UP000463337">
    <property type="component" value="Unassembled WGS sequence"/>
</dbReference>